<evidence type="ECO:0000313" key="2">
    <source>
        <dbReference type="Proteomes" id="UP000324611"/>
    </source>
</evidence>
<sequence length="151" mass="17509">MSTVLRTMVKKKHIPFRWLCCMLLLSLRQVVGLFPDSGALQMPATAHQKQVSASQQLFTDTLFTHAVSEILSEEAAGETADVLRASHPKPRKQRYYLNASTQQFSCSPRILYQDDRQGYYVQVKENKGGEYQWHDCFLPAYYTFLFRFTLF</sequence>
<reference evidence="1 2" key="1">
    <citation type="submission" date="2019-09" db="EMBL/GenBank/DDBJ databases">
        <title>Chitinophaga ginsengihumi sp. nov., isolated from soil of ginseng rhizosphere.</title>
        <authorList>
            <person name="Lee J."/>
        </authorList>
    </citation>
    <scope>NUCLEOTIDE SEQUENCE [LARGE SCALE GENOMIC DNA]</scope>
    <source>
        <strain evidence="1 2">BN140078</strain>
    </source>
</reference>
<dbReference type="RefSeq" id="WP_149840477.1">
    <property type="nucleotide sequence ID" value="NZ_VUOC01000004.1"/>
</dbReference>
<gene>
    <name evidence="1" type="ORF">F0L74_24135</name>
</gene>
<name>A0A5B2VKS5_9BACT</name>
<proteinExistence type="predicted"/>
<evidence type="ECO:0000313" key="1">
    <source>
        <dbReference type="EMBL" id="KAA2239298.1"/>
    </source>
</evidence>
<dbReference type="Proteomes" id="UP000324611">
    <property type="component" value="Unassembled WGS sequence"/>
</dbReference>
<organism evidence="1 2">
    <name type="scientific">Chitinophaga agrisoli</name>
    <dbReference type="NCBI Taxonomy" id="2607653"/>
    <lineage>
        <taxon>Bacteria</taxon>
        <taxon>Pseudomonadati</taxon>
        <taxon>Bacteroidota</taxon>
        <taxon>Chitinophagia</taxon>
        <taxon>Chitinophagales</taxon>
        <taxon>Chitinophagaceae</taxon>
        <taxon>Chitinophaga</taxon>
    </lineage>
</organism>
<comment type="caution">
    <text evidence="1">The sequence shown here is derived from an EMBL/GenBank/DDBJ whole genome shotgun (WGS) entry which is preliminary data.</text>
</comment>
<dbReference type="EMBL" id="VUOC01000004">
    <property type="protein sequence ID" value="KAA2239298.1"/>
    <property type="molecule type" value="Genomic_DNA"/>
</dbReference>
<reference evidence="1 2" key="2">
    <citation type="submission" date="2019-09" db="EMBL/GenBank/DDBJ databases">
        <authorList>
            <person name="Jin C."/>
        </authorList>
    </citation>
    <scope>NUCLEOTIDE SEQUENCE [LARGE SCALE GENOMIC DNA]</scope>
    <source>
        <strain evidence="1 2">BN140078</strain>
    </source>
</reference>
<accession>A0A5B2VKS5</accession>
<protein>
    <submittedName>
        <fullName evidence="1">Uncharacterized protein</fullName>
    </submittedName>
</protein>
<dbReference type="AlphaFoldDB" id="A0A5B2VKS5"/>
<keyword evidence="2" id="KW-1185">Reference proteome</keyword>